<gene>
    <name evidence="1" type="ORF">AA2016_4755</name>
    <name evidence="2" type="ORF">FHS67_001505</name>
</gene>
<dbReference type="Proteomes" id="UP000577697">
    <property type="component" value="Unassembled WGS sequence"/>
</dbReference>
<evidence type="ECO:0000313" key="4">
    <source>
        <dbReference type="Proteomes" id="UP000577697"/>
    </source>
</evidence>
<dbReference type="RefSeq" id="WP_067964450.1">
    <property type="nucleotide sequence ID" value="NZ_CP015005.1"/>
</dbReference>
<evidence type="ECO:0000313" key="1">
    <source>
        <dbReference type="EMBL" id="AMS43665.1"/>
    </source>
</evidence>
<name>A0AAC9FE94_AMIAI</name>
<sequence length="468" mass="50149">MTISDLHSRFINFAKGMPAIAFSRLQLVREIQAIQGKLEGVFPDQPAVGMGDIPLPVYGLAYSAFLSDLKVKMGFGYVELDARIEATIHLRGNPSEIIRTYEVTTSQPIRLVLDYDFASRKLFWREQGSADTNMVGAWGPDAVAVLAKTALPAPQQDSFLQEVELPSIWTTKNMFINLLIALLPYYETGELAPWLTLLEPLQFDYDGDHVLVTASRAQIAVGGCDPTSITVEPDPLFPYGQAIPAPSVSADRVDMAVYLPKTRFIDFTAKVLQPAVMVNAGGGGLVKWSVSGAFSLKKLTADITTGIIFGGAGLTVTGNIGLRAVIDFLGAARAWIDGPSGLKLGLASASVLGSGDFASEIRLTADLTAGYVYGDLVVTQAVLTKVDFDVNTPLGWPIDDVAGEILDRVAKNEIKKLTGQVTHLGRWDFMGIPFSYKDSLGDFNAATPVIEGLAGVAAYTGIARIGIG</sequence>
<reference evidence="2 4" key="2">
    <citation type="submission" date="2020-08" db="EMBL/GenBank/DDBJ databases">
        <title>Genomic Encyclopedia of Type Strains, Phase IV (KMG-IV): sequencing the most valuable type-strain genomes for metagenomic binning, comparative biology and taxonomic classification.</title>
        <authorList>
            <person name="Goeker M."/>
        </authorList>
    </citation>
    <scope>NUCLEOTIDE SEQUENCE [LARGE SCALE GENOMIC DNA]</scope>
    <source>
        <strain evidence="2 4">DSM 10368</strain>
    </source>
</reference>
<dbReference type="Proteomes" id="UP000075755">
    <property type="component" value="Chromosome"/>
</dbReference>
<dbReference type="AlphaFoldDB" id="A0AAC9FE94"/>
<dbReference type="KEGG" id="aak:AA2016_4755"/>
<keyword evidence="4" id="KW-1185">Reference proteome</keyword>
<organism evidence="1 3">
    <name type="scientific">Aminobacter aminovorans</name>
    <name type="common">Chelatobacter heintzii</name>
    <dbReference type="NCBI Taxonomy" id="83263"/>
    <lineage>
        <taxon>Bacteria</taxon>
        <taxon>Pseudomonadati</taxon>
        <taxon>Pseudomonadota</taxon>
        <taxon>Alphaproteobacteria</taxon>
        <taxon>Hyphomicrobiales</taxon>
        <taxon>Phyllobacteriaceae</taxon>
        <taxon>Aminobacter</taxon>
    </lineage>
</organism>
<dbReference type="EMBL" id="JACICB010000005">
    <property type="protein sequence ID" value="MBB3705193.1"/>
    <property type="molecule type" value="Genomic_DNA"/>
</dbReference>
<dbReference type="EMBL" id="CP015005">
    <property type="protein sequence ID" value="AMS43665.1"/>
    <property type="molecule type" value="Genomic_DNA"/>
</dbReference>
<evidence type="ECO:0000313" key="2">
    <source>
        <dbReference type="EMBL" id="MBB3705193.1"/>
    </source>
</evidence>
<reference evidence="1 3" key="1">
    <citation type="submission" date="2016-03" db="EMBL/GenBank/DDBJ databases">
        <title>Complete genome of Aminobacter aminovorans KCTC 2477.</title>
        <authorList>
            <person name="Kim K.M."/>
        </authorList>
    </citation>
    <scope>NUCLEOTIDE SEQUENCE [LARGE SCALE GENOMIC DNA]</scope>
    <source>
        <strain evidence="1 3">KCTC 2477</strain>
    </source>
</reference>
<accession>A0AAC9FE94</accession>
<proteinExistence type="predicted"/>
<evidence type="ECO:0000313" key="3">
    <source>
        <dbReference type="Proteomes" id="UP000075755"/>
    </source>
</evidence>
<protein>
    <submittedName>
        <fullName evidence="1">Uncharacterized protein</fullName>
    </submittedName>
</protein>